<proteinExistence type="predicted"/>
<evidence type="ECO:0000313" key="1">
    <source>
        <dbReference type="EMBL" id="GAA2263052.1"/>
    </source>
</evidence>
<dbReference type="EMBL" id="BAAATR010000028">
    <property type="protein sequence ID" value="GAA2263052.1"/>
    <property type="molecule type" value="Genomic_DNA"/>
</dbReference>
<reference evidence="1 2" key="1">
    <citation type="journal article" date="2019" name="Int. J. Syst. Evol. Microbiol.">
        <title>The Global Catalogue of Microorganisms (GCM) 10K type strain sequencing project: providing services to taxonomists for standard genome sequencing and annotation.</title>
        <authorList>
            <consortium name="The Broad Institute Genomics Platform"/>
            <consortium name="The Broad Institute Genome Sequencing Center for Infectious Disease"/>
            <person name="Wu L."/>
            <person name="Ma J."/>
        </authorList>
    </citation>
    <scope>NUCLEOTIDE SEQUENCE [LARGE SCALE GENOMIC DNA]</scope>
    <source>
        <strain evidence="1 2">JCM 7356</strain>
    </source>
</reference>
<comment type="caution">
    <text evidence="1">The sequence shown here is derived from an EMBL/GenBank/DDBJ whole genome shotgun (WGS) entry which is preliminary data.</text>
</comment>
<keyword evidence="2" id="KW-1185">Reference proteome</keyword>
<evidence type="ECO:0000313" key="2">
    <source>
        <dbReference type="Proteomes" id="UP001500305"/>
    </source>
</evidence>
<accession>A0ABN3EM85</accession>
<organism evidence="1 2">
    <name type="scientific">Kitasatospora cystarginea</name>
    <dbReference type="NCBI Taxonomy" id="58350"/>
    <lineage>
        <taxon>Bacteria</taxon>
        <taxon>Bacillati</taxon>
        <taxon>Actinomycetota</taxon>
        <taxon>Actinomycetes</taxon>
        <taxon>Kitasatosporales</taxon>
        <taxon>Streptomycetaceae</taxon>
        <taxon>Kitasatospora</taxon>
    </lineage>
</organism>
<dbReference type="Proteomes" id="UP001500305">
    <property type="component" value="Unassembled WGS sequence"/>
</dbReference>
<protein>
    <recommendedName>
        <fullName evidence="3">ATP-dependent DNA ligase family profile domain-containing protein</fullName>
    </recommendedName>
</protein>
<name>A0ABN3EM85_9ACTN</name>
<gene>
    <name evidence="1" type="ORF">GCM10010430_54430</name>
</gene>
<sequence length="59" mass="6758">MDWSLPDPMLTVAVNSPELRAGQAAEPKWDGYRWGLEVHAHQVVVRAFPPWHRPVRCVP</sequence>
<evidence type="ECO:0008006" key="3">
    <source>
        <dbReference type="Google" id="ProtNLM"/>
    </source>
</evidence>